<dbReference type="EMBL" id="JAAAMU010000013">
    <property type="protein sequence ID" value="NBC71700.1"/>
    <property type="molecule type" value="Genomic_DNA"/>
</dbReference>
<feature type="domain" description="Glycosyltransferase 2-like" evidence="2">
    <location>
        <begin position="144"/>
        <end position="246"/>
    </location>
</feature>
<feature type="compositionally biased region" description="Basic residues" evidence="1">
    <location>
        <begin position="1"/>
        <end position="18"/>
    </location>
</feature>
<accession>A0A7X5C2W2</accession>
<sequence length="364" mass="38192">MQSSRRSRAGKGRSKRSHGGGGKALPKDAGSRRLTGRTGHSGSYKAEYAAGFAEAAAILRNGAAPLAGHEAKLLMNEHWTRRSLQGALRSGSQQQRGMAFADGFAAGLRLPGGMWVPVALTRSAAAVVMAGPNARLESVQQLLRLPLDEIVIVQEAAGGEAFNRFRALPDVTIIHTREKLGMDVGRTVGARLTNAELVLFVDGEAAVSAEQLAVLLAEAQAGSDLVLADVSGRLGAFRGWSDAARIQAFMNWSLGKPELQANSVAVLPHAWSRPAMERVGLPLLAVPPMAHRAAIEHQLRIRCFPVAAASPAALGTGSMGPADAAKLSAGDHIEALRAAMRTKGARLSLPDGVRRRLAAGRSAT</sequence>
<keyword evidence="4" id="KW-1185">Reference proteome</keyword>
<comment type="caution">
    <text evidence="3">The sequence shown here is derived from an EMBL/GenBank/DDBJ whole genome shotgun (WGS) entry which is preliminary data.</text>
</comment>
<dbReference type="Proteomes" id="UP000558113">
    <property type="component" value="Unassembled WGS sequence"/>
</dbReference>
<evidence type="ECO:0000313" key="3">
    <source>
        <dbReference type="EMBL" id="NBC71700.1"/>
    </source>
</evidence>
<dbReference type="SUPFAM" id="SSF53448">
    <property type="entry name" value="Nucleotide-diphospho-sugar transferases"/>
    <property type="match status" value="1"/>
</dbReference>
<protein>
    <recommendedName>
        <fullName evidence="2">Glycosyltransferase 2-like domain-containing protein</fullName>
    </recommendedName>
</protein>
<proteinExistence type="predicted"/>
<dbReference type="InterPro" id="IPR001173">
    <property type="entry name" value="Glyco_trans_2-like"/>
</dbReference>
<dbReference type="OrthoDB" id="2902148at2"/>
<dbReference type="AlphaFoldDB" id="A0A7X5C2W2"/>
<evidence type="ECO:0000313" key="4">
    <source>
        <dbReference type="Proteomes" id="UP000558113"/>
    </source>
</evidence>
<dbReference type="InterPro" id="IPR029044">
    <property type="entry name" value="Nucleotide-diphossugar_trans"/>
</dbReference>
<name>A0A7X5C2W2_9BACL</name>
<gene>
    <name evidence="3" type="ORF">GT003_22110</name>
</gene>
<reference evidence="3 4" key="1">
    <citation type="submission" date="2020-01" db="EMBL/GenBank/DDBJ databases">
        <title>Paenibacillus soybeanensis sp. nov. isolated from the nodules of soybean (Glycine max(L.) Merr).</title>
        <authorList>
            <person name="Wang H."/>
        </authorList>
    </citation>
    <scope>NUCLEOTIDE SEQUENCE [LARGE SCALE GENOMIC DNA]</scope>
    <source>
        <strain evidence="3 4">DSM 23054</strain>
    </source>
</reference>
<evidence type="ECO:0000256" key="1">
    <source>
        <dbReference type="SAM" id="MobiDB-lite"/>
    </source>
</evidence>
<organism evidence="3 4">
    <name type="scientific">Paenibacillus sacheonensis</name>
    <dbReference type="NCBI Taxonomy" id="742054"/>
    <lineage>
        <taxon>Bacteria</taxon>
        <taxon>Bacillati</taxon>
        <taxon>Bacillota</taxon>
        <taxon>Bacilli</taxon>
        <taxon>Bacillales</taxon>
        <taxon>Paenibacillaceae</taxon>
        <taxon>Paenibacillus</taxon>
    </lineage>
</organism>
<dbReference type="Pfam" id="PF00535">
    <property type="entry name" value="Glycos_transf_2"/>
    <property type="match status" value="1"/>
</dbReference>
<dbReference type="RefSeq" id="WP_161701929.1">
    <property type="nucleotide sequence ID" value="NZ_JAAAMU010000013.1"/>
</dbReference>
<feature type="region of interest" description="Disordered" evidence="1">
    <location>
        <begin position="1"/>
        <end position="40"/>
    </location>
</feature>
<evidence type="ECO:0000259" key="2">
    <source>
        <dbReference type="Pfam" id="PF00535"/>
    </source>
</evidence>